<evidence type="ECO:0000256" key="9">
    <source>
        <dbReference type="ARBA" id="ARBA00022801"/>
    </source>
</evidence>
<keyword evidence="6 20" id="KW-0645">Protease</keyword>
<organism evidence="25 26">
    <name type="scientific">Pyrocoelia pectoralis</name>
    <dbReference type="NCBI Taxonomy" id="417401"/>
    <lineage>
        <taxon>Eukaryota</taxon>
        <taxon>Metazoa</taxon>
        <taxon>Ecdysozoa</taxon>
        <taxon>Arthropoda</taxon>
        <taxon>Hexapoda</taxon>
        <taxon>Insecta</taxon>
        <taxon>Pterygota</taxon>
        <taxon>Neoptera</taxon>
        <taxon>Endopterygota</taxon>
        <taxon>Coleoptera</taxon>
        <taxon>Polyphaga</taxon>
        <taxon>Elateriformia</taxon>
        <taxon>Elateroidea</taxon>
        <taxon>Lampyridae</taxon>
        <taxon>Lampyrinae</taxon>
        <taxon>Pyrocoelia</taxon>
    </lineage>
</organism>
<dbReference type="PRINTS" id="PR00756">
    <property type="entry name" value="ALADIPTASE"/>
</dbReference>
<evidence type="ECO:0000256" key="7">
    <source>
        <dbReference type="ARBA" id="ARBA00022692"/>
    </source>
</evidence>
<dbReference type="EC" id="3.4.11.-" evidence="20"/>
<dbReference type="FunFam" id="1.10.390.10:FF:000013">
    <property type="entry name" value="Aminopeptidase N"/>
    <property type="match status" value="1"/>
</dbReference>
<dbReference type="SUPFAM" id="SSF55486">
    <property type="entry name" value="Metalloproteases ('zincins'), catalytic domain"/>
    <property type="match status" value="1"/>
</dbReference>
<dbReference type="Pfam" id="PF11838">
    <property type="entry name" value="ERAP1_C"/>
    <property type="match status" value="1"/>
</dbReference>
<evidence type="ECO:0000259" key="24">
    <source>
        <dbReference type="Pfam" id="PF17900"/>
    </source>
</evidence>
<evidence type="ECO:0000256" key="1">
    <source>
        <dbReference type="ARBA" id="ARBA00004606"/>
    </source>
</evidence>
<dbReference type="EMBL" id="JAVRBK010000007">
    <property type="protein sequence ID" value="KAK5641115.1"/>
    <property type="molecule type" value="Genomic_DNA"/>
</dbReference>
<dbReference type="Gene3D" id="2.60.40.1730">
    <property type="entry name" value="tricorn interacting facor f3 domain"/>
    <property type="match status" value="1"/>
</dbReference>
<evidence type="ECO:0000256" key="13">
    <source>
        <dbReference type="ARBA" id="ARBA00023049"/>
    </source>
</evidence>
<evidence type="ECO:0000256" key="6">
    <source>
        <dbReference type="ARBA" id="ARBA00022670"/>
    </source>
</evidence>
<dbReference type="GO" id="GO:0042277">
    <property type="term" value="F:peptide binding"/>
    <property type="evidence" value="ECO:0007669"/>
    <property type="project" value="TreeGrafter"/>
</dbReference>
<evidence type="ECO:0000256" key="16">
    <source>
        <dbReference type="ARBA" id="ARBA00023288"/>
    </source>
</evidence>
<keyword evidence="15" id="KW-0325">Glycoprotein</keyword>
<keyword evidence="14" id="KW-0472">Membrane</keyword>
<keyword evidence="5" id="KW-0336">GPI-anchor</keyword>
<evidence type="ECO:0000256" key="8">
    <source>
        <dbReference type="ARBA" id="ARBA00022723"/>
    </source>
</evidence>
<comment type="subcellular location">
    <subcellularLocation>
        <location evidence="2">Cell membrane</location>
        <topology evidence="2">Lipid-anchor</topology>
        <topology evidence="2">GPI-anchor</topology>
    </subcellularLocation>
    <subcellularLocation>
        <location evidence="1">Membrane</location>
        <topology evidence="1">Single-pass type II membrane protein</topology>
    </subcellularLocation>
</comment>
<feature type="chain" id="PRO_5042877524" description="Aminopeptidase" evidence="21">
    <location>
        <begin position="19"/>
        <end position="722"/>
    </location>
</feature>
<dbReference type="InterPro" id="IPR024571">
    <property type="entry name" value="ERAP1-like_C_dom"/>
</dbReference>
<evidence type="ECO:0000256" key="14">
    <source>
        <dbReference type="ARBA" id="ARBA00023136"/>
    </source>
</evidence>
<evidence type="ECO:0000259" key="23">
    <source>
        <dbReference type="Pfam" id="PF11838"/>
    </source>
</evidence>
<keyword evidence="26" id="KW-1185">Reference proteome</keyword>
<reference evidence="25 26" key="1">
    <citation type="journal article" date="2024" name="Insects">
        <title>An Improved Chromosome-Level Genome Assembly of the Firefly Pyrocoelia pectoralis.</title>
        <authorList>
            <person name="Fu X."/>
            <person name="Meyer-Rochow V.B."/>
            <person name="Ballantyne L."/>
            <person name="Zhu X."/>
        </authorList>
    </citation>
    <scope>NUCLEOTIDE SEQUENCE [LARGE SCALE GENOMIC DNA]</scope>
    <source>
        <strain evidence="25">XCY_ONT2</strain>
    </source>
</reference>
<dbReference type="Proteomes" id="UP001329430">
    <property type="component" value="Chromosome 7"/>
</dbReference>
<comment type="cofactor">
    <cofactor evidence="18 20">
        <name>Zn(2+)</name>
        <dbReference type="ChEBI" id="CHEBI:29105"/>
    </cofactor>
    <text evidence="18 20">Binds 1 zinc ion per subunit.</text>
</comment>
<evidence type="ECO:0000313" key="25">
    <source>
        <dbReference type="EMBL" id="KAK5641115.1"/>
    </source>
</evidence>
<evidence type="ECO:0000313" key="26">
    <source>
        <dbReference type="Proteomes" id="UP001329430"/>
    </source>
</evidence>
<dbReference type="Pfam" id="PF17900">
    <property type="entry name" value="Peptidase_M1_N"/>
    <property type="match status" value="1"/>
</dbReference>
<feature type="binding site" evidence="18">
    <location>
        <position position="325"/>
    </location>
    <ligand>
        <name>Zn(2+)</name>
        <dbReference type="ChEBI" id="CHEBI:29105"/>
        <note>catalytic</note>
    </ligand>
</feature>
<dbReference type="GO" id="GO:0005737">
    <property type="term" value="C:cytoplasm"/>
    <property type="evidence" value="ECO:0007669"/>
    <property type="project" value="TreeGrafter"/>
</dbReference>
<evidence type="ECO:0000256" key="18">
    <source>
        <dbReference type="PIRSR" id="PIRSR634016-3"/>
    </source>
</evidence>
<feature type="active site" description="Proton acceptor" evidence="17">
    <location>
        <position position="326"/>
    </location>
</feature>
<dbReference type="InterPro" id="IPR027268">
    <property type="entry name" value="Peptidase_M4/M1_CTD_sf"/>
</dbReference>
<evidence type="ECO:0000256" key="2">
    <source>
        <dbReference type="ARBA" id="ARBA00004609"/>
    </source>
</evidence>
<dbReference type="PANTHER" id="PTHR11533:SF290">
    <property type="entry name" value="AMINOPEPTIDASE"/>
    <property type="match status" value="1"/>
</dbReference>
<feature type="domain" description="Aminopeptidase N-like N-terminal" evidence="24">
    <location>
        <begin position="29"/>
        <end position="218"/>
    </location>
</feature>
<evidence type="ECO:0000256" key="3">
    <source>
        <dbReference type="ARBA" id="ARBA00010136"/>
    </source>
</evidence>
<dbReference type="Pfam" id="PF01433">
    <property type="entry name" value="Peptidase_M1"/>
    <property type="match status" value="1"/>
</dbReference>
<keyword evidence="12" id="KW-1133">Transmembrane helix</keyword>
<evidence type="ECO:0000256" key="20">
    <source>
        <dbReference type="RuleBase" id="RU364040"/>
    </source>
</evidence>
<keyword evidence="11" id="KW-0735">Signal-anchor</keyword>
<accession>A0AAN7V2K2</accession>
<dbReference type="Gene3D" id="1.10.390.10">
    <property type="entry name" value="Neutral Protease Domain 2"/>
    <property type="match status" value="1"/>
</dbReference>
<keyword evidence="7" id="KW-0812">Transmembrane</keyword>
<dbReference type="SUPFAM" id="SSF63737">
    <property type="entry name" value="Leukotriene A4 hydrolase N-terminal domain"/>
    <property type="match status" value="1"/>
</dbReference>
<dbReference type="InterPro" id="IPR050344">
    <property type="entry name" value="Peptidase_M1_aminopeptidases"/>
</dbReference>
<dbReference type="GO" id="GO:0008270">
    <property type="term" value="F:zinc ion binding"/>
    <property type="evidence" value="ECO:0007669"/>
    <property type="project" value="UniProtKB-UniRule"/>
</dbReference>
<feature type="binding site" evidence="18">
    <location>
        <position position="329"/>
    </location>
    <ligand>
        <name>Zn(2+)</name>
        <dbReference type="ChEBI" id="CHEBI:29105"/>
        <note>catalytic</note>
    </ligand>
</feature>
<feature type="site" description="Transition state stabilizer" evidence="19">
    <location>
        <position position="409"/>
    </location>
</feature>
<evidence type="ECO:0000256" key="19">
    <source>
        <dbReference type="PIRSR" id="PIRSR634016-4"/>
    </source>
</evidence>
<dbReference type="Gene3D" id="2.60.40.1910">
    <property type="match status" value="1"/>
</dbReference>
<feature type="domain" description="Peptidase M1 membrane alanine aminopeptidase" evidence="22">
    <location>
        <begin position="256"/>
        <end position="464"/>
    </location>
</feature>
<dbReference type="InterPro" id="IPR034016">
    <property type="entry name" value="M1_APN-typ"/>
</dbReference>
<comment type="caution">
    <text evidence="25">The sequence shown here is derived from an EMBL/GenBank/DDBJ whole genome shotgun (WGS) entry which is preliminary data.</text>
</comment>
<evidence type="ECO:0000256" key="4">
    <source>
        <dbReference type="ARBA" id="ARBA00022438"/>
    </source>
</evidence>
<keyword evidence="21" id="KW-0732">Signal</keyword>
<dbReference type="GO" id="GO:0070006">
    <property type="term" value="F:metalloaminopeptidase activity"/>
    <property type="evidence" value="ECO:0007669"/>
    <property type="project" value="TreeGrafter"/>
</dbReference>
<sequence>MKSLPILILSATIISVQCHIYRLPANVRPLRYLLTIEPNLTYVGWKPSQFWGDVHIELEILEDTQNVTLHATDIDIEESSVSVIGSGGEVGVKKTNKVKDDHAFIIQLEEPLLKNKFYNLTIGKFRGQMISNSRGLYKAHYDYKDQDRVVVVSHFEPTFARYAFPCFDEPHLKAKFVISLIRGRQYNSIANEALEFTEFLGGDRYKDTFKETPPMPTYAVAFAVSDFQSTRKLERHRILAQHDAFEKDELEYPLLMSVKILQTLEKYIGVNFTLSKMDTFAVPPGYFRHFAMENWGLITFQEDQLRCTNSSHPLSLTTITSYIAHEFAHQWFGNLVTHASWDYIWLSESFAAFFQYYITGMVQPQWRIMDQFVVNVVQQSFYDEQSQGAHPLNFRISRYGQFPPFHIMYQKGSSIVRMMSHFLTKDVFREALHNYILEKQFTNVVPDDLYKSVQKTVVKEGVEHLFGGMTFGDIMGTWDTFKGYPTVTVTRNYSSGNINIAQKSMTFGDEQVWKIPINYVISSKGVDFSKTTADLWLVDESTVLENMPTDGWVIVNKQHFGYYRVNYDLENWERLIQVLKSDKFETIHVLNRAQLINDAFYLTSLEKIPIDIPFRLAEYLVREKDYIPFAAFCNSLSNYASIYYGTTKEAEREYFLHHPLNNHIAEPEDDGYTRDYLIFREYIKAITANIRADLGKEEKPTDTYEQKILRSDIERHFPYYFE</sequence>
<keyword evidence="9 20" id="KW-0378">Hydrolase</keyword>
<feature type="binding site" evidence="18">
    <location>
        <position position="348"/>
    </location>
    <ligand>
        <name>Zn(2+)</name>
        <dbReference type="ChEBI" id="CHEBI:29105"/>
        <note>catalytic</note>
    </ligand>
</feature>
<keyword evidence="8 18" id="KW-0479">Metal-binding</keyword>
<keyword evidence="13 20" id="KW-0482">Metalloprotease</keyword>
<dbReference type="GO" id="GO:0043171">
    <property type="term" value="P:peptide catabolic process"/>
    <property type="evidence" value="ECO:0007669"/>
    <property type="project" value="TreeGrafter"/>
</dbReference>
<feature type="signal peptide" evidence="21">
    <location>
        <begin position="1"/>
        <end position="18"/>
    </location>
</feature>
<dbReference type="InterPro" id="IPR042097">
    <property type="entry name" value="Aminopeptidase_N-like_N_sf"/>
</dbReference>
<name>A0AAN7V2K2_9COLE</name>
<evidence type="ECO:0000256" key="17">
    <source>
        <dbReference type="PIRSR" id="PIRSR634016-1"/>
    </source>
</evidence>
<evidence type="ECO:0000259" key="22">
    <source>
        <dbReference type="Pfam" id="PF01433"/>
    </source>
</evidence>
<proteinExistence type="inferred from homology"/>
<dbReference type="Gene3D" id="1.25.50.20">
    <property type="match status" value="1"/>
</dbReference>
<feature type="domain" description="ERAP1-like C-terminal" evidence="23">
    <location>
        <begin position="552"/>
        <end position="655"/>
    </location>
</feature>
<comment type="similarity">
    <text evidence="3 20">Belongs to the peptidase M1 family.</text>
</comment>
<dbReference type="AlphaFoldDB" id="A0AAN7V2K2"/>
<dbReference type="FunFam" id="2.60.40.1730:FF:000001">
    <property type="entry name" value="Leucyl-cystinyl aminopeptidase"/>
    <property type="match status" value="1"/>
</dbReference>
<dbReference type="GO" id="GO:0005615">
    <property type="term" value="C:extracellular space"/>
    <property type="evidence" value="ECO:0007669"/>
    <property type="project" value="TreeGrafter"/>
</dbReference>
<dbReference type="PANTHER" id="PTHR11533">
    <property type="entry name" value="PROTEASE M1 ZINC METALLOPROTEASE"/>
    <property type="match status" value="1"/>
</dbReference>
<keyword evidence="10 18" id="KW-0862">Zinc</keyword>
<gene>
    <name evidence="25" type="ORF">RI129_009662</name>
</gene>
<protein>
    <recommendedName>
        <fullName evidence="20">Aminopeptidase</fullName>
        <ecNumber evidence="20">3.4.11.-</ecNumber>
    </recommendedName>
</protein>
<evidence type="ECO:0000256" key="15">
    <source>
        <dbReference type="ARBA" id="ARBA00023180"/>
    </source>
</evidence>
<dbReference type="InterPro" id="IPR001930">
    <property type="entry name" value="Peptidase_M1"/>
</dbReference>
<dbReference type="GO" id="GO:0005886">
    <property type="term" value="C:plasma membrane"/>
    <property type="evidence" value="ECO:0007669"/>
    <property type="project" value="UniProtKB-SubCell"/>
</dbReference>
<keyword evidence="16" id="KW-0449">Lipoprotein</keyword>
<evidence type="ECO:0000256" key="5">
    <source>
        <dbReference type="ARBA" id="ARBA00022622"/>
    </source>
</evidence>
<evidence type="ECO:0000256" key="11">
    <source>
        <dbReference type="ARBA" id="ARBA00022968"/>
    </source>
</evidence>
<keyword evidence="4 20" id="KW-0031">Aminopeptidase</keyword>
<evidence type="ECO:0000256" key="21">
    <source>
        <dbReference type="SAM" id="SignalP"/>
    </source>
</evidence>
<dbReference type="InterPro" id="IPR014782">
    <property type="entry name" value="Peptidase_M1_dom"/>
</dbReference>
<dbReference type="InterPro" id="IPR045357">
    <property type="entry name" value="Aminopeptidase_N-like_N"/>
</dbReference>
<evidence type="ECO:0000256" key="10">
    <source>
        <dbReference type="ARBA" id="ARBA00022833"/>
    </source>
</evidence>
<dbReference type="GO" id="GO:0006508">
    <property type="term" value="P:proteolysis"/>
    <property type="evidence" value="ECO:0007669"/>
    <property type="project" value="UniProtKB-KW"/>
</dbReference>
<evidence type="ECO:0000256" key="12">
    <source>
        <dbReference type="ARBA" id="ARBA00022989"/>
    </source>
</evidence>
<dbReference type="GO" id="GO:0098552">
    <property type="term" value="C:side of membrane"/>
    <property type="evidence" value="ECO:0007669"/>
    <property type="project" value="UniProtKB-KW"/>
</dbReference>
<dbReference type="CDD" id="cd09601">
    <property type="entry name" value="M1_APN-Q_like"/>
    <property type="match status" value="1"/>
</dbReference>